<name>G0UJ04_TRYCI</name>
<dbReference type="EMBL" id="HE575314">
    <property type="protein sequence ID" value="CCC89354.1"/>
    <property type="molecule type" value="Genomic_DNA"/>
</dbReference>
<dbReference type="PANTHER" id="PTHR47047">
    <property type="entry name" value="PUTATIVE-RELATED-RELATED"/>
    <property type="match status" value="1"/>
</dbReference>
<dbReference type="AlphaFoldDB" id="G0UJ04"/>
<reference evidence="2" key="1">
    <citation type="journal article" date="2012" name="Proc. Natl. Acad. Sci. U.S.A.">
        <title>Antigenic diversity is generated by distinct evolutionary mechanisms in African trypanosome species.</title>
        <authorList>
            <person name="Jackson A.P."/>
            <person name="Berry A."/>
            <person name="Aslett M."/>
            <person name="Allison H.C."/>
            <person name="Burton P."/>
            <person name="Vavrova-Anderson J."/>
            <person name="Brown R."/>
            <person name="Browne H."/>
            <person name="Corton N."/>
            <person name="Hauser H."/>
            <person name="Gamble J."/>
            <person name="Gilderthorp R."/>
            <person name="Marcello L."/>
            <person name="McQuillan J."/>
            <person name="Otto T.D."/>
            <person name="Quail M.A."/>
            <person name="Sanders M.J."/>
            <person name="van Tonder A."/>
            <person name="Ginger M.L."/>
            <person name="Field M.C."/>
            <person name="Barry J.D."/>
            <person name="Hertz-Fowler C."/>
            <person name="Berriman M."/>
        </authorList>
    </citation>
    <scope>NUCLEOTIDE SEQUENCE</scope>
    <source>
        <strain evidence="2">IL3000</strain>
    </source>
</reference>
<dbReference type="Gene3D" id="2.60.40.1180">
    <property type="entry name" value="Golgi alpha-mannosidase II"/>
    <property type="match status" value="1"/>
</dbReference>
<feature type="domain" description="DUF1935" evidence="1">
    <location>
        <begin position="10"/>
        <end position="116"/>
    </location>
</feature>
<evidence type="ECO:0000313" key="2">
    <source>
        <dbReference type="EMBL" id="CCC89354.1"/>
    </source>
</evidence>
<protein>
    <submittedName>
        <fullName evidence="2">Putative calpain-like protein</fullName>
    </submittedName>
</protein>
<sequence>MGARTSKPDYQNGRPNFKGATHVHPMFNGLLFRLSDTKNKRWAFYNDSPRYTIHVAILFDFDSQILPLGSTVAFRIDEPQEGREADRGKYLAEVDVPPLGTELFVEGDITNWDVDTLEARTAGCEEQYRL</sequence>
<dbReference type="InterPro" id="IPR013780">
    <property type="entry name" value="Glyco_hydro_b"/>
</dbReference>
<evidence type="ECO:0000259" key="1">
    <source>
        <dbReference type="Pfam" id="PF09149"/>
    </source>
</evidence>
<accession>G0UJ04</accession>
<dbReference type="PANTHER" id="PTHR47047:SF7">
    <property type="entry name" value="PROTEIN, PUTATIVE-RELATED"/>
    <property type="match status" value="1"/>
</dbReference>
<dbReference type="InterPro" id="IPR036310">
    <property type="entry name" value="Smp-1-like_sf"/>
</dbReference>
<dbReference type="Pfam" id="PF09149">
    <property type="entry name" value="DUF1935"/>
    <property type="match status" value="1"/>
</dbReference>
<dbReference type="SUPFAM" id="SSF101601">
    <property type="entry name" value="Smp-1-like"/>
    <property type="match status" value="1"/>
</dbReference>
<organism evidence="2">
    <name type="scientific">Trypanosoma congolense (strain IL3000)</name>
    <dbReference type="NCBI Taxonomy" id="1068625"/>
    <lineage>
        <taxon>Eukaryota</taxon>
        <taxon>Discoba</taxon>
        <taxon>Euglenozoa</taxon>
        <taxon>Kinetoplastea</taxon>
        <taxon>Metakinetoplastina</taxon>
        <taxon>Trypanosomatida</taxon>
        <taxon>Trypanosomatidae</taxon>
        <taxon>Trypanosoma</taxon>
        <taxon>Nannomonas</taxon>
    </lineage>
</organism>
<gene>
    <name evidence="2" type="ORF">TCIL3000_1_1220</name>
</gene>
<proteinExistence type="predicted"/>
<dbReference type="VEuPathDB" id="TriTrypDB:TcIL3000_1_1220"/>
<dbReference type="InterPro" id="IPR015232">
    <property type="entry name" value="DUF1935"/>
</dbReference>